<keyword evidence="3" id="KW-0186">Copper</keyword>
<dbReference type="KEGG" id="sus:Acid_3062"/>
<dbReference type="InterPro" id="IPR045087">
    <property type="entry name" value="Cu-oxidase_fam"/>
</dbReference>
<dbReference type="CDD" id="cd13908">
    <property type="entry name" value="CuRO_3_MCO_like_2"/>
    <property type="match status" value="1"/>
</dbReference>
<dbReference type="Pfam" id="PF07731">
    <property type="entry name" value="Cu-oxidase_2"/>
    <property type="match status" value="1"/>
</dbReference>
<evidence type="ECO:0000256" key="3">
    <source>
        <dbReference type="ARBA" id="ARBA00023008"/>
    </source>
</evidence>
<dbReference type="InParanoid" id="Q022Q9"/>
<dbReference type="InterPro" id="IPR019546">
    <property type="entry name" value="TAT_signal_bac_arc"/>
</dbReference>
<dbReference type="AlphaFoldDB" id="Q022Q9"/>
<dbReference type="GO" id="GO:0005507">
    <property type="term" value="F:copper ion binding"/>
    <property type="evidence" value="ECO:0007669"/>
    <property type="project" value="InterPro"/>
</dbReference>
<dbReference type="InterPro" id="IPR008972">
    <property type="entry name" value="Cupredoxin"/>
</dbReference>
<dbReference type="EMBL" id="CP000473">
    <property type="protein sequence ID" value="ABJ84041.1"/>
    <property type="molecule type" value="Genomic_DNA"/>
</dbReference>
<evidence type="ECO:0000259" key="5">
    <source>
        <dbReference type="Pfam" id="PF00394"/>
    </source>
</evidence>
<dbReference type="CDD" id="cd13862">
    <property type="entry name" value="CuRO_1_MCO_like_1"/>
    <property type="match status" value="1"/>
</dbReference>
<evidence type="ECO:0000259" key="7">
    <source>
        <dbReference type="Pfam" id="PF07732"/>
    </source>
</evidence>
<reference evidence="8" key="1">
    <citation type="submission" date="2006-10" db="EMBL/GenBank/DDBJ databases">
        <title>Complete sequence of Solibacter usitatus Ellin6076.</title>
        <authorList>
            <consortium name="US DOE Joint Genome Institute"/>
            <person name="Copeland A."/>
            <person name="Lucas S."/>
            <person name="Lapidus A."/>
            <person name="Barry K."/>
            <person name="Detter J.C."/>
            <person name="Glavina del Rio T."/>
            <person name="Hammon N."/>
            <person name="Israni S."/>
            <person name="Dalin E."/>
            <person name="Tice H."/>
            <person name="Pitluck S."/>
            <person name="Thompson L.S."/>
            <person name="Brettin T."/>
            <person name="Bruce D."/>
            <person name="Han C."/>
            <person name="Tapia R."/>
            <person name="Gilna P."/>
            <person name="Schmutz J."/>
            <person name="Larimer F."/>
            <person name="Land M."/>
            <person name="Hauser L."/>
            <person name="Kyrpides N."/>
            <person name="Mikhailova N."/>
            <person name="Janssen P.H."/>
            <person name="Kuske C.R."/>
            <person name="Richardson P."/>
        </authorList>
    </citation>
    <scope>NUCLEOTIDE SEQUENCE</scope>
    <source>
        <strain evidence="8">Ellin6076</strain>
    </source>
</reference>
<dbReference type="PANTHER" id="PTHR11709:SF394">
    <property type="entry name" value="FI03373P-RELATED"/>
    <property type="match status" value="1"/>
</dbReference>
<sequence precursor="true">MPSPTSRPIHIDRRDFLKLAGAAAAAAPLAGQEMPMPGHAAPAAARTNEISGTVFNLEIAPVTVELAPNRIVSTIGYNGMSPGPLLRMKEGAPVTVNVVNKTDTPEYVHFHGLLIPADVDGSEEEGTPPVPPHGTRSYKFTPTPAGTRWYHTHAMSMDDLHRGSYTGQFGFLIVEGGANPGNYDQEHYLALRDWEPYFTTQYMDTDDLDPSGPKPEKPAVLDTRPPGLEVAADLYSINDKALGSGEPIRVRAGERVMFHFLNASAIENRHLALPGHKFNIVGLDGNPVPRSAAVDVLMLGPGERIDAWVTMNQPGVWVMGAPEDMVRDGGLGVVIEYANQRRSPQWMPPPQSGWDYTIFGKPASGPAPSEHLEMIFEKVPRGAGKFNLFTVNGAPYPHDREFVLKQGARYRLTFRNRTDDSHPLHLHRHQFEIAEIYGKPTAGIIKDTVVAPSYGRVSVDFTADQPGPALFHCHIQHHMDYGFKALLKYA</sequence>
<dbReference type="FunCoup" id="Q022Q9">
    <property type="interactions" value="98"/>
</dbReference>
<feature type="domain" description="Plastocyanin-like" evidence="5">
    <location>
        <begin position="229"/>
        <end position="321"/>
    </location>
</feature>
<dbReference type="InterPro" id="IPR006311">
    <property type="entry name" value="TAT_signal"/>
</dbReference>
<dbReference type="InterPro" id="IPR011706">
    <property type="entry name" value="Cu-oxidase_C"/>
</dbReference>
<dbReference type="Pfam" id="PF00394">
    <property type="entry name" value="Cu-oxidase"/>
    <property type="match status" value="1"/>
</dbReference>
<evidence type="ECO:0000313" key="8">
    <source>
        <dbReference type="EMBL" id="ABJ84041.1"/>
    </source>
</evidence>
<evidence type="ECO:0000256" key="2">
    <source>
        <dbReference type="ARBA" id="ARBA00023002"/>
    </source>
</evidence>
<gene>
    <name evidence="8" type="ordered locus">Acid_3062</name>
</gene>
<protein>
    <submittedName>
        <fullName evidence="8">Multicopper oxidase, type 3</fullName>
    </submittedName>
</protein>
<accession>Q022Q9</accession>
<dbReference type="SUPFAM" id="SSF49503">
    <property type="entry name" value="Cupredoxins"/>
    <property type="match status" value="3"/>
</dbReference>
<dbReference type="STRING" id="234267.Acid_3062"/>
<dbReference type="Gene3D" id="2.60.40.420">
    <property type="entry name" value="Cupredoxins - blue copper proteins"/>
    <property type="match status" value="3"/>
</dbReference>
<evidence type="ECO:0000256" key="1">
    <source>
        <dbReference type="ARBA" id="ARBA00022723"/>
    </source>
</evidence>
<feature type="domain" description="Plastocyanin-like" evidence="6">
    <location>
        <begin position="388"/>
        <end position="484"/>
    </location>
</feature>
<dbReference type="InterPro" id="IPR011707">
    <property type="entry name" value="Cu-oxidase-like_N"/>
</dbReference>
<dbReference type="PANTHER" id="PTHR11709">
    <property type="entry name" value="MULTI-COPPER OXIDASE"/>
    <property type="match status" value="1"/>
</dbReference>
<feature type="region of interest" description="Disordered" evidence="4">
    <location>
        <begin position="121"/>
        <end position="141"/>
    </location>
</feature>
<dbReference type="Pfam" id="PF10518">
    <property type="entry name" value="TAT_signal"/>
    <property type="match status" value="1"/>
</dbReference>
<evidence type="ECO:0000259" key="6">
    <source>
        <dbReference type="Pfam" id="PF07731"/>
    </source>
</evidence>
<feature type="domain" description="Plastocyanin-like" evidence="7">
    <location>
        <begin position="65"/>
        <end position="176"/>
    </location>
</feature>
<dbReference type="InterPro" id="IPR001117">
    <property type="entry name" value="Cu-oxidase_2nd"/>
</dbReference>
<dbReference type="GO" id="GO:0016491">
    <property type="term" value="F:oxidoreductase activity"/>
    <property type="evidence" value="ECO:0007669"/>
    <property type="project" value="InterPro"/>
</dbReference>
<dbReference type="eggNOG" id="COG2132">
    <property type="taxonomic scope" value="Bacteria"/>
</dbReference>
<organism evidence="8">
    <name type="scientific">Solibacter usitatus (strain Ellin6076)</name>
    <dbReference type="NCBI Taxonomy" id="234267"/>
    <lineage>
        <taxon>Bacteria</taxon>
        <taxon>Pseudomonadati</taxon>
        <taxon>Acidobacteriota</taxon>
        <taxon>Terriglobia</taxon>
        <taxon>Bryobacterales</taxon>
        <taxon>Solibacteraceae</taxon>
        <taxon>Candidatus Solibacter</taxon>
    </lineage>
</organism>
<name>Q022Q9_SOLUE</name>
<evidence type="ECO:0000256" key="4">
    <source>
        <dbReference type="SAM" id="MobiDB-lite"/>
    </source>
</evidence>
<dbReference type="PROSITE" id="PS51318">
    <property type="entry name" value="TAT"/>
    <property type="match status" value="1"/>
</dbReference>
<dbReference type="HOGENOM" id="CLU_009100_6_3_0"/>
<keyword evidence="1" id="KW-0479">Metal-binding</keyword>
<keyword evidence="2" id="KW-0560">Oxidoreductase</keyword>
<dbReference type="NCBIfam" id="TIGR01409">
    <property type="entry name" value="TAT_signal_seq"/>
    <property type="match status" value="1"/>
</dbReference>
<proteinExistence type="predicted"/>
<dbReference type="Pfam" id="PF07732">
    <property type="entry name" value="Cu-oxidase_3"/>
    <property type="match status" value="1"/>
</dbReference>